<dbReference type="Proteomes" id="UP000768180">
    <property type="component" value="Unassembled WGS sequence"/>
</dbReference>
<evidence type="ECO:0000313" key="8">
    <source>
        <dbReference type="EMBL" id="CUO17145.1"/>
    </source>
</evidence>
<dbReference type="EC" id="3.2.1.51" evidence="3"/>
<dbReference type="PANTHER" id="PTHR10030:SF37">
    <property type="entry name" value="ALPHA-L-FUCOSIDASE-RELATED"/>
    <property type="match status" value="1"/>
</dbReference>
<evidence type="ECO:0000256" key="4">
    <source>
        <dbReference type="ARBA" id="ARBA00022729"/>
    </source>
</evidence>
<dbReference type="GO" id="GO:0016139">
    <property type="term" value="P:glycoside catabolic process"/>
    <property type="evidence" value="ECO:0007669"/>
    <property type="project" value="TreeGrafter"/>
</dbReference>
<dbReference type="EMBL" id="CYYV01000006">
    <property type="protein sequence ID" value="CUO17145.1"/>
    <property type="molecule type" value="Genomic_DNA"/>
</dbReference>
<protein>
    <recommendedName>
        <fullName evidence="3">alpha-L-fucosidase</fullName>
        <ecNumber evidence="3">3.2.1.51</ecNumber>
    </recommendedName>
</protein>
<dbReference type="PANTHER" id="PTHR10030">
    <property type="entry name" value="ALPHA-L-FUCOSIDASE"/>
    <property type="match status" value="1"/>
</dbReference>
<dbReference type="Proteomes" id="UP000095706">
    <property type="component" value="Unassembled WGS sequence"/>
</dbReference>
<evidence type="ECO:0000256" key="3">
    <source>
        <dbReference type="ARBA" id="ARBA00012662"/>
    </source>
</evidence>
<dbReference type="PIRSF" id="PIRSF001092">
    <property type="entry name" value="Alpha-L-fucosidase"/>
    <property type="match status" value="1"/>
</dbReference>
<dbReference type="InterPro" id="IPR016286">
    <property type="entry name" value="FUC_metazoa-typ"/>
</dbReference>
<reference evidence="10" key="3">
    <citation type="submission" date="2020-02" db="EMBL/GenBank/DDBJ databases">
        <authorList>
            <person name="Littmann E."/>
            <person name="Sorbara M."/>
        </authorList>
    </citation>
    <scope>NUCLEOTIDE SEQUENCE</scope>
    <source>
        <strain evidence="10">MSK.14.54</strain>
    </source>
</reference>
<reference evidence="10 12" key="2">
    <citation type="journal article" date="2020" name="Cell Host Microbe">
        <title>Functional and Genomic Variation between Human-Derived Isolates of Lachnospiraceae Reveals Inter- and Intra-Species Diversity.</title>
        <authorList>
            <person name="Sorbara M.T."/>
            <person name="Littmann E.R."/>
            <person name="Fontana E."/>
            <person name="Moody T.U."/>
            <person name="Kohout C.E."/>
            <person name="Gjonbalaj M."/>
            <person name="Eaton V."/>
            <person name="Seok R."/>
            <person name="Leiner I.M."/>
            <person name="Pamer E.G."/>
        </authorList>
    </citation>
    <scope>NUCLEOTIDE SEQUENCE [LARGE SCALE GENOMIC DNA]</scope>
    <source>
        <strain evidence="10 12">MSK.14.54</strain>
    </source>
</reference>
<reference evidence="9" key="4">
    <citation type="submission" date="2022-01" db="EMBL/GenBank/DDBJ databases">
        <title>Collection of gut derived symbiotic bacterial strains cultured from healthy donors.</title>
        <authorList>
            <person name="Lin H."/>
            <person name="Kohout C."/>
            <person name="Waligurski E."/>
            <person name="Pamer E.G."/>
        </authorList>
    </citation>
    <scope>NUCLEOTIDE SEQUENCE</scope>
    <source>
        <strain evidence="9">DFI.5.49</strain>
    </source>
</reference>
<name>A0A174CZD3_9FIRM</name>
<evidence type="ECO:0000313" key="9">
    <source>
        <dbReference type="EMBL" id="MCG4765022.1"/>
    </source>
</evidence>
<dbReference type="InterPro" id="IPR017853">
    <property type="entry name" value="GH"/>
</dbReference>
<evidence type="ECO:0000256" key="5">
    <source>
        <dbReference type="ARBA" id="ARBA00022801"/>
    </source>
</evidence>
<dbReference type="Gene3D" id="3.20.20.80">
    <property type="entry name" value="Glycosidases"/>
    <property type="match status" value="1"/>
</dbReference>
<keyword evidence="6" id="KW-0326">Glycosidase</keyword>
<dbReference type="Pfam" id="PF01120">
    <property type="entry name" value="Alpha_L_fucos"/>
    <property type="match status" value="1"/>
</dbReference>
<evidence type="ECO:0000313" key="11">
    <source>
        <dbReference type="Proteomes" id="UP000095706"/>
    </source>
</evidence>
<dbReference type="Proteomes" id="UP001199915">
    <property type="component" value="Unassembled WGS sequence"/>
</dbReference>
<dbReference type="InterPro" id="IPR000933">
    <property type="entry name" value="Glyco_hydro_29"/>
</dbReference>
<evidence type="ECO:0000256" key="6">
    <source>
        <dbReference type="ARBA" id="ARBA00023295"/>
    </source>
</evidence>
<dbReference type="EMBL" id="JAKNFS010000006">
    <property type="protein sequence ID" value="MCG4765022.1"/>
    <property type="molecule type" value="Genomic_DNA"/>
</dbReference>
<dbReference type="GeneID" id="79855601"/>
<comment type="function">
    <text evidence="1">Alpha-L-fucosidase is responsible for hydrolyzing the alpha-1,6-linked fucose joined to the reducing-end N-acetylglucosamine of the carbohydrate moieties of glycoproteins.</text>
</comment>
<reference evidence="8 11" key="1">
    <citation type="submission" date="2015-09" db="EMBL/GenBank/DDBJ databases">
        <authorList>
            <consortium name="Pathogen Informatics"/>
        </authorList>
    </citation>
    <scope>NUCLEOTIDE SEQUENCE [LARGE SCALE GENOMIC DNA]</scope>
    <source>
        <strain evidence="8 11">2789STDY5608849</strain>
    </source>
</reference>
<dbReference type="EMBL" id="JAAITQ010000022">
    <property type="protein sequence ID" value="NSE17027.1"/>
    <property type="molecule type" value="Genomic_DNA"/>
</dbReference>
<dbReference type="SMART" id="SM00812">
    <property type="entry name" value="Alpha_L_fucos"/>
    <property type="match status" value="1"/>
</dbReference>
<dbReference type="GO" id="GO:0005764">
    <property type="term" value="C:lysosome"/>
    <property type="evidence" value="ECO:0007669"/>
    <property type="project" value="TreeGrafter"/>
</dbReference>
<evidence type="ECO:0000256" key="2">
    <source>
        <dbReference type="ARBA" id="ARBA00007951"/>
    </source>
</evidence>
<dbReference type="AlphaFoldDB" id="A0A174CZD3"/>
<proteinExistence type="inferred from homology"/>
<organism evidence="8 11">
    <name type="scientific">Fusicatenibacter saccharivorans</name>
    <dbReference type="NCBI Taxonomy" id="1150298"/>
    <lineage>
        <taxon>Bacteria</taxon>
        <taxon>Bacillati</taxon>
        <taxon>Bacillota</taxon>
        <taxon>Clostridia</taxon>
        <taxon>Lachnospirales</taxon>
        <taxon>Lachnospiraceae</taxon>
        <taxon>Fusicatenibacter</taxon>
    </lineage>
</organism>
<evidence type="ECO:0000259" key="7">
    <source>
        <dbReference type="Pfam" id="PF01120"/>
    </source>
</evidence>
<dbReference type="PRINTS" id="PR00741">
    <property type="entry name" value="GLHYDRLASE29"/>
</dbReference>
<evidence type="ECO:0000256" key="1">
    <source>
        <dbReference type="ARBA" id="ARBA00004071"/>
    </source>
</evidence>
<evidence type="ECO:0000313" key="12">
    <source>
        <dbReference type="Proteomes" id="UP000768180"/>
    </source>
</evidence>
<keyword evidence="5" id="KW-0378">Hydrolase</keyword>
<feature type="domain" description="Glycoside hydrolase family 29 N-terminal" evidence="7">
    <location>
        <begin position="12"/>
        <end position="342"/>
    </location>
</feature>
<dbReference type="RefSeq" id="WP_022462075.1">
    <property type="nucleotide sequence ID" value="NZ_CAXSRP010000002.1"/>
</dbReference>
<gene>
    <name evidence="8" type="ORF">ERS852406_01413</name>
    <name evidence="10" type="ORF">G5B05_11540</name>
    <name evidence="9" type="ORF">L0N21_05800</name>
</gene>
<accession>A0A174CZD3</accession>
<dbReference type="GO" id="GO:0004560">
    <property type="term" value="F:alpha-L-fucosidase activity"/>
    <property type="evidence" value="ECO:0007669"/>
    <property type="project" value="InterPro"/>
</dbReference>
<keyword evidence="4" id="KW-0732">Signal</keyword>
<dbReference type="InterPro" id="IPR057739">
    <property type="entry name" value="Glyco_hydro_29_N"/>
</dbReference>
<comment type="similarity">
    <text evidence="2">Belongs to the glycosyl hydrolase 29 family.</text>
</comment>
<sequence>MKTIEEMKSFPAARKNYRPEKVEKLSEEQMKWFRDAKFGMFIHWGVYSMLGKGEWVLMNEHLDVRKYETLKDDFLAENFDAEQWAKNAKAAGMKYMVLTTRHHDGFCLFDSKCSDFTAMKGAAHRDFVKEYVEACRKEGMKVGFYYSPLDWRFPGYFMPDLYWESAEALKKQCHDQLMELMSNYGKIDLLWFDGEWLALGGMDWNGERGWYRKDDWQTSEYMRVNYFWESEKLINEIRQLQPDIMINNRGGWEGDFHVRERRIDGMRTDKPWDSNDCIADSWGYIPGRPVLPLRQLIQNLVSIAVRDGNYLLNIGPDGTGKMDEEQVERLRQAGEWLSKYGETLYGLRGGPVIADRWGGTTYRDNIVYVHILEWEKDQITFEIPGNTMEKWEVISGGKAELTEENGTFSISVPIPERDSIDTILKLTFAEPIVWEGCKGRENDVYGLADGLKEE</sequence>
<evidence type="ECO:0000313" key="10">
    <source>
        <dbReference type="EMBL" id="NSE17027.1"/>
    </source>
</evidence>
<dbReference type="SUPFAM" id="SSF51445">
    <property type="entry name" value="(Trans)glycosidases"/>
    <property type="match status" value="1"/>
</dbReference>
<dbReference type="GO" id="GO:0006004">
    <property type="term" value="P:fucose metabolic process"/>
    <property type="evidence" value="ECO:0007669"/>
    <property type="project" value="InterPro"/>
</dbReference>
<keyword evidence="12" id="KW-1185">Reference proteome</keyword>